<evidence type="ECO:0000256" key="1">
    <source>
        <dbReference type="SAM" id="MobiDB-lite"/>
    </source>
</evidence>
<proteinExistence type="predicted"/>
<protein>
    <submittedName>
        <fullName evidence="2">Uncharacterized protein</fullName>
    </submittedName>
</protein>
<dbReference type="Proteomes" id="UP001491310">
    <property type="component" value="Unassembled WGS sequence"/>
</dbReference>
<feature type="region of interest" description="Disordered" evidence="1">
    <location>
        <begin position="1"/>
        <end position="56"/>
    </location>
</feature>
<accession>A0ABR2YLS0</accession>
<comment type="caution">
    <text evidence="2">The sequence shown here is derived from an EMBL/GenBank/DDBJ whole genome shotgun (WGS) entry which is preliminary data.</text>
</comment>
<sequence length="142" mass="15112">MQSTASSPRACSGFHASSSTREGSISRKAGAVVPRARALATPPSQEPQSSRRRMSQNAVALEREVLSCPWPRKTQASRAVPEGRGLLSSTVSALQQLWCGDGALPTDVEALAGGFTDAENPCLLEEPAEGIASLWRYQGFRV</sequence>
<gene>
    <name evidence="2" type="ORF">WJX75_000314</name>
</gene>
<evidence type="ECO:0000313" key="2">
    <source>
        <dbReference type="EMBL" id="KAK9907942.1"/>
    </source>
</evidence>
<dbReference type="EMBL" id="JALJOT010000008">
    <property type="protein sequence ID" value="KAK9907942.1"/>
    <property type="molecule type" value="Genomic_DNA"/>
</dbReference>
<feature type="compositionally biased region" description="Polar residues" evidence="1">
    <location>
        <begin position="1"/>
        <end position="23"/>
    </location>
</feature>
<evidence type="ECO:0000313" key="3">
    <source>
        <dbReference type="Proteomes" id="UP001491310"/>
    </source>
</evidence>
<organism evidence="2 3">
    <name type="scientific">Coccomyxa subellipsoidea</name>
    <dbReference type="NCBI Taxonomy" id="248742"/>
    <lineage>
        <taxon>Eukaryota</taxon>
        <taxon>Viridiplantae</taxon>
        <taxon>Chlorophyta</taxon>
        <taxon>core chlorophytes</taxon>
        <taxon>Trebouxiophyceae</taxon>
        <taxon>Trebouxiophyceae incertae sedis</taxon>
        <taxon>Coccomyxaceae</taxon>
        <taxon>Coccomyxa</taxon>
    </lineage>
</organism>
<name>A0ABR2YLS0_9CHLO</name>
<keyword evidence="3" id="KW-1185">Reference proteome</keyword>
<reference evidence="2 3" key="1">
    <citation type="journal article" date="2024" name="Nat. Commun.">
        <title>Phylogenomics reveals the evolutionary origins of lichenization in chlorophyte algae.</title>
        <authorList>
            <person name="Puginier C."/>
            <person name="Libourel C."/>
            <person name="Otte J."/>
            <person name="Skaloud P."/>
            <person name="Haon M."/>
            <person name="Grisel S."/>
            <person name="Petersen M."/>
            <person name="Berrin J.G."/>
            <person name="Delaux P.M."/>
            <person name="Dal Grande F."/>
            <person name="Keller J."/>
        </authorList>
    </citation>
    <scope>NUCLEOTIDE SEQUENCE [LARGE SCALE GENOMIC DNA]</scope>
    <source>
        <strain evidence="2 3">SAG 216-7</strain>
    </source>
</reference>